<feature type="domain" description="Aminotransferase-like plant mobile" evidence="3">
    <location>
        <begin position="75"/>
        <end position="350"/>
    </location>
</feature>
<evidence type="ECO:0000313" key="4">
    <source>
        <dbReference type="EMBL" id="CAI9095417.1"/>
    </source>
</evidence>
<reference evidence="4" key="1">
    <citation type="submission" date="2023-03" db="EMBL/GenBank/DDBJ databases">
        <authorList>
            <person name="Julca I."/>
        </authorList>
    </citation>
    <scope>NUCLEOTIDE SEQUENCE</scope>
</reference>
<protein>
    <submittedName>
        <fullName evidence="4">OLC1v1031370C1</fullName>
    </submittedName>
</protein>
<evidence type="ECO:0000313" key="5">
    <source>
        <dbReference type="Proteomes" id="UP001161247"/>
    </source>
</evidence>
<dbReference type="PANTHER" id="PTHR46033">
    <property type="entry name" value="PROTEIN MAIN-LIKE 2"/>
    <property type="match status" value="1"/>
</dbReference>
<dbReference type="AlphaFoldDB" id="A0AAV1CLN8"/>
<proteinExistence type="predicted"/>
<organism evidence="4 5">
    <name type="scientific">Oldenlandia corymbosa var. corymbosa</name>
    <dbReference type="NCBI Taxonomy" id="529605"/>
    <lineage>
        <taxon>Eukaryota</taxon>
        <taxon>Viridiplantae</taxon>
        <taxon>Streptophyta</taxon>
        <taxon>Embryophyta</taxon>
        <taxon>Tracheophyta</taxon>
        <taxon>Spermatophyta</taxon>
        <taxon>Magnoliopsida</taxon>
        <taxon>eudicotyledons</taxon>
        <taxon>Gunneridae</taxon>
        <taxon>Pentapetalae</taxon>
        <taxon>asterids</taxon>
        <taxon>lamiids</taxon>
        <taxon>Gentianales</taxon>
        <taxon>Rubiaceae</taxon>
        <taxon>Rubioideae</taxon>
        <taxon>Spermacoceae</taxon>
        <taxon>Hedyotis-Oldenlandia complex</taxon>
        <taxon>Oldenlandia</taxon>
    </lineage>
</organism>
<feature type="coiled-coil region" evidence="1">
    <location>
        <begin position="493"/>
        <end position="527"/>
    </location>
</feature>
<dbReference type="GO" id="GO:0010073">
    <property type="term" value="P:meristem maintenance"/>
    <property type="evidence" value="ECO:0007669"/>
    <property type="project" value="InterPro"/>
</dbReference>
<gene>
    <name evidence="4" type="ORF">OLC1_LOCUS6398</name>
</gene>
<evidence type="ECO:0000256" key="2">
    <source>
        <dbReference type="SAM" id="MobiDB-lite"/>
    </source>
</evidence>
<keyword evidence="1" id="KW-0175">Coiled coil</keyword>
<feature type="region of interest" description="Disordered" evidence="2">
    <location>
        <begin position="593"/>
        <end position="614"/>
    </location>
</feature>
<dbReference type="Proteomes" id="UP001161247">
    <property type="component" value="Chromosome 2"/>
</dbReference>
<accession>A0AAV1CLN8</accession>
<feature type="region of interest" description="Disordered" evidence="2">
    <location>
        <begin position="441"/>
        <end position="460"/>
    </location>
</feature>
<feature type="compositionally biased region" description="Basic and acidic residues" evidence="2">
    <location>
        <begin position="604"/>
        <end position="614"/>
    </location>
</feature>
<dbReference type="PANTHER" id="PTHR46033:SF80">
    <property type="entry name" value="PROTEIN MAIN-LIKE 2-LIKE"/>
    <property type="match status" value="1"/>
</dbReference>
<name>A0AAV1CLN8_OLDCO</name>
<evidence type="ECO:0000259" key="3">
    <source>
        <dbReference type="Pfam" id="PF10536"/>
    </source>
</evidence>
<dbReference type="Pfam" id="PF10536">
    <property type="entry name" value="PMD"/>
    <property type="match status" value="1"/>
</dbReference>
<sequence length="614" mass="69295">MGPNFPTTLENLKEYIPLLCPKGAYHKYENPCKFESFDGIRVWPWSDKPKTHEALVGWYNQLEPEYGDTWRMANIYDLLQFCTVGLAEHRDLVAAMMGFWSGTSNVFCFLWGPMTLALLDVCVITGLHAVAAVTIDGKVTDDDTVLAAAGQTRSYGPFISENKGKLSHLHRICFLALWLNRYVFPGKYFQMTMDWYYVAGRLASREQLNLAEALLATLYRSLHETWHNPGSTLFGPVWLLHFRLYMYFPNLKAKGIYLVDSGESLCLVVQQYVKPKYNGTQAFKIVFESSPGIGVMVQQLHDWWHKSFGNIYHTEAESGRWDNIGIYRNYLANMVAHQFGFAQSVLHFEVSGWNTGKLGREKLTMGQYESPFGVEGYSWKNFSNNPKFCFDVTPGFAECWGELANTMYGSGYEAVKTAFLIGKYTNPKPLQPKLKRFLKGKEENPVNVDGSDDQSNDKESDKGFVAIGESIAVKKAVSAFGGTKKSEKNKLLSEQLVDQAAKLESKIKEKMAEEADLVAKLEKVQTKRVELESALGSIVTETDVALSEYGSMTETVAKLHPKYQDPQQMVKGAQASWNFLKSTITHLMQNVGIAPNSPATMDQLQRDQQKRPSR</sequence>
<keyword evidence="5" id="KW-1185">Reference proteome</keyword>
<dbReference type="InterPro" id="IPR019557">
    <property type="entry name" value="AminoTfrase-like_pln_mobile"/>
</dbReference>
<dbReference type="EMBL" id="OX459119">
    <property type="protein sequence ID" value="CAI9095417.1"/>
    <property type="molecule type" value="Genomic_DNA"/>
</dbReference>
<evidence type="ECO:0000256" key="1">
    <source>
        <dbReference type="SAM" id="Coils"/>
    </source>
</evidence>
<dbReference type="InterPro" id="IPR044824">
    <property type="entry name" value="MAIN-like"/>
</dbReference>